<dbReference type="AlphaFoldDB" id="A0A917DQQ1"/>
<organism evidence="1 2">
    <name type="scientific">Emticicia aquatilis</name>
    <dbReference type="NCBI Taxonomy" id="1537369"/>
    <lineage>
        <taxon>Bacteria</taxon>
        <taxon>Pseudomonadati</taxon>
        <taxon>Bacteroidota</taxon>
        <taxon>Cytophagia</taxon>
        <taxon>Cytophagales</taxon>
        <taxon>Leadbetterellaceae</taxon>
        <taxon>Emticicia</taxon>
    </lineage>
</organism>
<comment type="caution">
    <text evidence="1">The sequence shown here is derived from an EMBL/GenBank/DDBJ whole genome shotgun (WGS) entry which is preliminary data.</text>
</comment>
<keyword evidence="2" id="KW-1185">Reference proteome</keyword>
<sequence>MQAPIITPDGTKYICSGNSITLTASSPISGTNFIWYKDGNSISGVNTLTYSTNSTGNYSIKFEKNGCIETSNVVSIILNSNIPQKPILTSSKSYVCGKGGQTNLTASGCSGTVNWYLSDSSLGTWVGVPLGLTASATINGLVKFNISCTENGCTSPLSDDIYVDFARVSVTASNYTICNNENIYLTATSIPSNNINSYNWGTSVVSSNNNTAITTSPGTYNAIVIYDDGCQVSSSQTTGTSAIITNLQNIQRPNLIVASQNSYGPTTKIWDKRFGTADFDVLRNLTVSDDHKNYLISGMTASFYNNSGNGDRTQPSRGKNDYWVIKIDSIGNKIWDKRFGSADDDVLTKSIKLKNNGLLLVGYTQGSGGDKTQGTYNDPTYGLRLDGWIIKLDSFGNKVWDKQYGGNIDDLLLDGFVENDNSYILAGHTNSDLSFDVSQNSRGSQDYWVIKIDSLGNKVWDIRFGGNNGDYFEKCIKTNDGGILLGGTSYSSVSGDKSQPITRSGYPDYWLVKLNANGIKQWDKTFNSNLNHTFYDVKVTNEGDIIFTGSNNLGADSDIYKLNSSGNIIWKKTYLNTSIFNKIFPNEKGILVTGTITSTNGIVTSPSKGSTDGFIMQLDSLGNRIWDRRFGGLEYDSFIDINPVNNGYITSGFSYSQISNDKTQPSWGMADFWILKFTNNQEIIQPIITNTQQSFQLIANNCIGNVIWSGGSTEQGPMITVSPSITTSYTATCFSNGCSTSSSIQVNINPCGQIVSLTQTENITTGTSQAPTTIKAQDSINATNTIGQPPTNASAKYTAGKTINLNPGFKVEIGSIFQAKISATPCNE</sequence>
<protein>
    <recommendedName>
        <fullName evidence="3">Ig-like domain-containing protein</fullName>
    </recommendedName>
</protein>
<dbReference type="NCBIfam" id="NF045639">
    <property type="entry name" value="GCX_COOH"/>
    <property type="match status" value="1"/>
</dbReference>
<gene>
    <name evidence="1" type="ORF">GCM10011514_22080</name>
</gene>
<accession>A0A917DQQ1</accession>
<proteinExistence type="predicted"/>
<evidence type="ECO:0008006" key="3">
    <source>
        <dbReference type="Google" id="ProtNLM"/>
    </source>
</evidence>
<dbReference type="EMBL" id="BMKK01000004">
    <property type="protein sequence ID" value="GGD57566.1"/>
    <property type="molecule type" value="Genomic_DNA"/>
</dbReference>
<evidence type="ECO:0000313" key="1">
    <source>
        <dbReference type="EMBL" id="GGD57566.1"/>
    </source>
</evidence>
<reference evidence="1" key="1">
    <citation type="journal article" date="2014" name="Int. J. Syst. Evol. Microbiol.">
        <title>Complete genome sequence of Corynebacterium casei LMG S-19264T (=DSM 44701T), isolated from a smear-ripened cheese.</title>
        <authorList>
            <consortium name="US DOE Joint Genome Institute (JGI-PGF)"/>
            <person name="Walter F."/>
            <person name="Albersmeier A."/>
            <person name="Kalinowski J."/>
            <person name="Ruckert C."/>
        </authorList>
    </citation>
    <scope>NUCLEOTIDE SEQUENCE</scope>
    <source>
        <strain evidence="1">CGMCC 1.15958</strain>
    </source>
</reference>
<evidence type="ECO:0000313" key="2">
    <source>
        <dbReference type="Proteomes" id="UP000609064"/>
    </source>
</evidence>
<dbReference type="PANTHER" id="PTHR42754:SF1">
    <property type="entry name" value="LIPOPROTEIN"/>
    <property type="match status" value="1"/>
</dbReference>
<name>A0A917DQQ1_9BACT</name>
<dbReference type="Proteomes" id="UP000609064">
    <property type="component" value="Unassembled WGS sequence"/>
</dbReference>
<dbReference type="PANTHER" id="PTHR42754">
    <property type="entry name" value="ENDOGLUCANASE"/>
    <property type="match status" value="1"/>
</dbReference>
<dbReference type="InterPro" id="IPR055015">
    <property type="entry name" value="GCX_COOH"/>
</dbReference>
<reference evidence="1" key="2">
    <citation type="submission" date="2020-09" db="EMBL/GenBank/DDBJ databases">
        <authorList>
            <person name="Sun Q."/>
            <person name="Zhou Y."/>
        </authorList>
    </citation>
    <scope>NUCLEOTIDE SEQUENCE</scope>
    <source>
        <strain evidence="1">CGMCC 1.15958</strain>
    </source>
</reference>